<dbReference type="EMBL" id="CM042049">
    <property type="protein sequence ID" value="KAI3748885.1"/>
    <property type="molecule type" value="Genomic_DNA"/>
</dbReference>
<name>A0ACB9DR44_ARCLA</name>
<accession>A0ACB9DR44</accession>
<gene>
    <name evidence="1" type="ORF">L6452_12298</name>
</gene>
<evidence type="ECO:0000313" key="2">
    <source>
        <dbReference type="Proteomes" id="UP001055879"/>
    </source>
</evidence>
<dbReference type="Proteomes" id="UP001055879">
    <property type="component" value="Linkage Group LG03"/>
</dbReference>
<keyword evidence="2" id="KW-1185">Reference proteome</keyword>
<reference evidence="2" key="1">
    <citation type="journal article" date="2022" name="Mol. Ecol. Resour.">
        <title>The genomes of chicory, endive, great burdock and yacon provide insights into Asteraceae palaeo-polyploidization history and plant inulin production.</title>
        <authorList>
            <person name="Fan W."/>
            <person name="Wang S."/>
            <person name="Wang H."/>
            <person name="Wang A."/>
            <person name="Jiang F."/>
            <person name="Liu H."/>
            <person name="Zhao H."/>
            <person name="Xu D."/>
            <person name="Zhang Y."/>
        </authorList>
    </citation>
    <scope>NUCLEOTIDE SEQUENCE [LARGE SCALE GENOMIC DNA]</scope>
    <source>
        <strain evidence="2">cv. Niubang</strain>
    </source>
</reference>
<reference evidence="1 2" key="2">
    <citation type="journal article" date="2022" name="Mol. Ecol. Resour.">
        <title>The genomes of chicory, endive, great burdock and yacon provide insights into Asteraceae paleo-polyploidization history and plant inulin production.</title>
        <authorList>
            <person name="Fan W."/>
            <person name="Wang S."/>
            <person name="Wang H."/>
            <person name="Wang A."/>
            <person name="Jiang F."/>
            <person name="Liu H."/>
            <person name="Zhao H."/>
            <person name="Xu D."/>
            <person name="Zhang Y."/>
        </authorList>
    </citation>
    <scope>NUCLEOTIDE SEQUENCE [LARGE SCALE GENOMIC DNA]</scope>
    <source>
        <strain evidence="2">cv. Niubang</strain>
    </source>
</reference>
<proteinExistence type="predicted"/>
<organism evidence="1 2">
    <name type="scientific">Arctium lappa</name>
    <name type="common">Greater burdock</name>
    <name type="synonym">Lappa major</name>
    <dbReference type="NCBI Taxonomy" id="4217"/>
    <lineage>
        <taxon>Eukaryota</taxon>
        <taxon>Viridiplantae</taxon>
        <taxon>Streptophyta</taxon>
        <taxon>Embryophyta</taxon>
        <taxon>Tracheophyta</taxon>
        <taxon>Spermatophyta</taxon>
        <taxon>Magnoliopsida</taxon>
        <taxon>eudicotyledons</taxon>
        <taxon>Gunneridae</taxon>
        <taxon>Pentapetalae</taxon>
        <taxon>asterids</taxon>
        <taxon>campanulids</taxon>
        <taxon>Asterales</taxon>
        <taxon>Asteraceae</taxon>
        <taxon>Carduoideae</taxon>
        <taxon>Cardueae</taxon>
        <taxon>Arctiinae</taxon>
        <taxon>Arctium</taxon>
    </lineage>
</organism>
<protein>
    <submittedName>
        <fullName evidence="1">Uncharacterized protein</fullName>
    </submittedName>
</protein>
<comment type="caution">
    <text evidence="1">The sequence shown here is derived from an EMBL/GenBank/DDBJ whole genome shotgun (WGS) entry which is preliminary data.</text>
</comment>
<sequence length="442" mass="49358">MFFCVPTSDRYFLVHRPPQTHSSAIEASKGWEVGSKGRIKPMTGTKKKPVSSNHSVPARNMRKTDLAAVILGCTHNTINECLSNKLFGLPALHYSYIKNITEGLPLFLFNYSDRKLHGIFEAASHGQMNIDRYAWVADGDGYTSYPAQVRVCVRLQCHPLSENQFQPIIANNYYDNKHFYFELDNDQTNKLIALFQSSPVNNTSASSSQFATRRNNLSCSLPAPAKTKRQADNTIQPTVGMEISDENLSQTSKLSYSSILSRNKTSSTATATSSHPIGNWSGLFKGQSSYEATTNEFPLHQEYDDDANFLEVNTWEESQPIATATEEADHVQSWVADPSSSSQPLDGNPDCEKSLSNEENESGVEEKDDKSESLVPHTVAEISSDLEPLVVKEVEVLKGSQLKQIVKVNRLEQELGEAKLEIQWLRKRLDGLEFRSPSTQLK</sequence>
<evidence type="ECO:0000313" key="1">
    <source>
        <dbReference type="EMBL" id="KAI3748885.1"/>
    </source>
</evidence>